<reference evidence="3 4" key="2">
    <citation type="submission" date="2018-11" db="EMBL/GenBank/DDBJ databases">
        <authorList>
            <consortium name="Pathogen Informatics"/>
        </authorList>
    </citation>
    <scope>NUCLEOTIDE SEQUENCE [LARGE SCALE GENOMIC DNA]</scope>
</reference>
<feature type="region of interest" description="Disordered" evidence="1">
    <location>
        <begin position="27"/>
        <end position="51"/>
    </location>
</feature>
<dbReference type="PROSITE" id="PS51257">
    <property type="entry name" value="PROKAR_LIPOPROTEIN"/>
    <property type="match status" value="1"/>
</dbReference>
<feature type="signal peptide" evidence="2">
    <location>
        <begin position="1"/>
        <end position="24"/>
    </location>
</feature>
<dbReference type="EMBL" id="UYRR01038567">
    <property type="protein sequence ID" value="VDK73933.1"/>
    <property type="molecule type" value="Genomic_DNA"/>
</dbReference>
<evidence type="ECO:0000256" key="1">
    <source>
        <dbReference type="SAM" id="MobiDB-lite"/>
    </source>
</evidence>
<gene>
    <name evidence="3" type="ORF">ASIM_LOCUS20044</name>
</gene>
<evidence type="ECO:0000313" key="4">
    <source>
        <dbReference type="Proteomes" id="UP000267096"/>
    </source>
</evidence>
<protein>
    <submittedName>
        <fullName evidence="3 5">Uncharacterized protein</fullName>
    </submittedName>
</protein>
<feature type="compositionally biased region" description="Gly residues" evidence="1">
    <location>
        <begin position="27"/>
        <end position="36"/>
    </location>
</feature>
<evidence type="ECO:0000313" key="5">
    <source>
        <dbReference type="WBParaSite" id="ASIM_0002066401-mRNA-1"/>
    </source>
</evidence>
<dbReference type="WBParaSite" id="ASIM_0002066401-mRNA-1">
    <property type="protein sequence ID" value="ASIM_0002066401-mRNA-1"/>
    <property type="gene ID" value="ASIM_0002066401"/>
</dbReference>
<proteinExistence type="predicted"/>
<name>A0A0M3KI46_ANISI</name>
<feature type="chain" id="PRO_5043121480" evidence="2">
    <location>
        <begin position="25"/>
        <end position="76"/>
    </location>
</feature>
<organism evidence="5">
    <name type="scientific">Anisakis simplex</name>
    <name type="common">Herring worm</name>
    <dbReference type="NCBI Taxonomy" id="6269"/>
    <lineage>
        <taxon>Eukaryota</taxon>
        <taxon>Metazoa</taxon>
        <taxon>Ecdysozoa</taxon>
        <taxon>Nematoda</taxon>
        <taxon>Chromadorea</taxon>
        <taxon>Rhabditida</taxon>
        <taxon>Spirurina</taxon>
        <taxon>Ascaridomorpha</taxon>
        <taxon>Ascaridoidea</taxon>
        <taxon>Anisakidae</taxon>
        <taxon>Anisakis</taxon>
        <taxon>Anisakis simplex complex</taxon>
    </lineage>
</organism>
<reference evidence="5" key="1">
    <citation type="submission" date="2017-02" db="UniProtKB">
        <authorList>
            <consortium name="WormBaseParasite"/>
        </authorList>
    </citation>
    <scope>IDENTIFICATION</scope>
</reference>
<sequence length="76" mass="7676">MVFRLNSLAIFVLLLVALIACVESGNPSGGWGGSSGAGWSSSPDGSFGGSSGSGWGANLASNDNKKMRFTGYISSQ</sequence>
<accession>A0A0M3KI46</accession>
<dbReference type="AlphaFoldDB" id="A0A0M3KI46"/>
<keyword evidence="2" id="KW-0732">Signal</keyword>
<evidence type="ECO:0000313" key="3">
    <source>
        <dbReference type="EMBL" id="VDK73933.1"/>
    </source>
</evidence>
<evidence type="ECO:0000256" key="2">
    <source>
        <dbReference type="SAM" id="SignalP"/>
    </source>
</evidence>
<keyword evidence="4" id="KW-1185">Reference proteome</keyword>
<dbReference type="Proteomes" id="UP000267096">
    <property type="component" value="Unassembled WGS sequence"/>
</dbReference>